<comment type="catalytic activity">
    <reaction evidence="5">
        <text>N-terminal L-alanyl-[ribosomal protein bS18] + acetyl-CoA = N-terminal N(alpha)-acetyl-L-alanyl-[ribosomal protein bS18] + CoA + H(+)</text>
        <dbReference type="Rhea" id="RHEA:43756"/>
        <dbReference type="Rhea" id="RHEA-COMP:10676"/>
        <dbReference type="Rhea" id="RHEA-COMP:10677"/>
        <dbReference type="ChEBI" id="CHEBI:15378"/>
        <dbReference type="ChEBI" id="CHEBI:57287"/>
        <dbReference type="ChEBI" id="CHEBI:57288"/>
        <dbReference type="ChEBI" id="CHEBI:64718"/>
        <dbReference type="ChEBI" id="CHEBI:83683"/>
        <dbReference type="EC" id="2.3.1.266"/>
    </reaction>
</comment>
<name>C6XIF0_HIRBI</name>
<feature type="domain" description="N-acetyltransferase" evidence="6">
    <location>
        <begin position="2"/>
        <end position="149"/>
    </location>
</feature>
<dbReference type="HOGENOM" id="CLU_013985_23_0_5"/>
<dbReference type="SUPFAM" id="SSF55729">
    <property type="entry name" value="Acyl-CoA N-acyltransferases (Nat)"/>
    <property type="match status" value="1"/>
</dbReference>
<comment type="similarity">
    <text evidence="1 5">Belongs to the acetyltransferase family. RimI subfamily.</text>
</comment>
<keyword evidence="2 5" id="KW-0963">Cytoplasm</keyword>
<dbReference type="CDD" id="cd04301">
    <property type="entry name" value="NAT_SF"/>
    <property type="match status" value="1"/>
</dbReference>
<dbReference type="PROSITE" id="PS51186">
    <property type="entry name" value="GNAT"/>
    <property type="match status" value="1"/>
</dbReference>
<dbReference type="RefSeq" id="WP_015828907.1">
    <property type="nucleotide sequence ID" value="NC_012982.1"/>
</dbReference>
<dbReference type="Pfam" id="PF00583">
    <property type="entry name" value="Acetyltransf_1"/>
    <property type="match status" value="1"/>
</dbReference>
<evidence type="ECO:0000256" key="4">
    <source>
        <dbReference type="ARBA" id="ARBA00023315"/>
    </source>
</evidence>
<dbReference type="STRING" id="582402.Hbal_3089"/>
<dbReference type="OrthoDB" id="9804026at2"/>
<dbReference type="NCBIfam" id="TIGR01575">
    <property type="entry name" value="rimI"/>
    <property type="match status" value="1"/>
</dbReference>
<keyword evidence="3 7" id="KW-0808">Transferase</keyword>
<dbReference type="EC" id="2.3.1.266" evidence="5"/>
<comment type="function">
    <text evidence="5">Acetylates the N-terminal alanine of ribosomal protein bS18.</text>
</comment>
<dbReference type="InterPro" id="IPR050680">
    <property type="entry name" value="YpeA/RimI_acetyltransf"/>
</dbReference>
<evidence type="ECO:0000259" key="6">
    <source>
        <dbReference type="PROSITE" id="PS51186"/>
    </source>
</evidence>
<dbReference type="KEGG" id="hba:Hbal_3089"/>
<proteinExistence type="inferred from homology"/>
<gene>
    <name evidence="7" type="ordered locus">Hbal_3089</name>
</gene>
<organism evidence="7 8">
    <name type="scientific">Hirschia baltica (strain ATCC 49814 / DSM 5838 / IFAM 1418)</name>
    <dbReference type="NCBI Taxonomy" id="582402"/>
    <lineage>
        <taxon>Bacteria</taxon>
        <taxon>Pseudomonadati</taxon>
        <taxon>Pseudomonadota</taxon>
        <taxon>Alphaproteobacteria</taxon>
        <taxon>Hyphomonadales</taxon>
        <taxon>Hyphomonadaceae</taxon>
        <taxon>Hirschia</taxon>
    </lineage>
</organism>
<dbReference type="GO" id="GO:0008999">
    <property type="term" value="F:protein-N-terminal-alanine acetyltransferase activity"/>
    <property type="evidence" value="ECO:0007669"/>
    <property type="project" value="UniProtKB-EC"/>
</dbReference>
<evidence type="ECO:0000256" key="3">
    <source>
        <dbReference type="ARBA" id="ARBA00022679"/>
    </source>
</evidence>
<protein>
    <recommendedName>
        <fullName evidence="5">[Ribosomal protein bS18]-alanine N-acetyltransferase</fullName>
        <ecNumber evidence="5">2.3.1.266</ecNumber>
    </recommendedName>
</protein>
<comment type="subcellular location">
    <subcellularLocation>
        <location evidence="5">Cytoplasm</location>
    </subcellularLocation>
</comment>
<evidence type="ECO:0000313" key="7">
    <source>
        <dbReference type="EMBL" id="ACT60757.1"/>
    </source>
</evidence>
<evidence type="ECO:0000256" key="2">
    <source>
        <dbReference type="ARBA" id="ARBA00022490"/>
    </source>
</evidence>
<dbReference type="Gene3D" id="3.40.630.30">
    <property type="match status" value="1"/>
</dbReference>
<sequence length="153" mass="17351">MTEVRKIELSDCPAIAQIHADCFDKPWLSGDMEELLKQSANSGLLITQQGQVSAFVMVMESVDSIEILTIATHPEKQRQGLAKKLLISADQMWADNQDKNWFLEVSKANESAISFYEKLGFLKTGIRKNYYRKLDNSRVDAFIYSTKLGKLSQ</sequence>
<dbReference type="InterPro" id="IPR000182">
    <property type="entry name" value="GNAT_dom"/>
</dbReference>
<dbReference type="EMBL" id="CP001678">
    <property type="protein sequence ID" value="ACT60757.1"/>
    <property type="molecule type" value="Genomic_DNA"/>
</dbReference>
<dbReference type="PANTHER" id="PTHR43420:SF44">
    <property type="entry name" value="ACETYLTRANSFERASE YPEA"/>
    <property type="match status" value="1"/>
</dbReference>
<dbReference type="GO" id="GO:0005737">
    <property type="term" value="C:cytoplasm"/>
    <property type="evidence" value="ECO:0007669"/>
    <property type="project" value="UniProtKB-SubCell"/>
</dbReference>
<dbReference type="InterPro" id="IPR006464">
    <property type="entry name" value="AcTrfase_RimI/Ard1"/>
</dbReference>
<accession>C6XIF0</accession>
<keyword evidence="4" id="KW-0012">Acyltransferase</keyword>
<keyword evidence="8" id="KW-1185">Reference proteome</keyword>
<dbReference type="PANTHER" id="PTHR43420">
    <property type="entry name" value="ACETYLTRANSFERASE"/>
    <property type="match status" value="1"/>
</dbReference>
<evidence type="ECO:0000256" key="5">
    <source>
        <dbReference type="RuleBase" id="RU363094"/>
    </source>
</evidence>
<dbReference type="AlphaFoldDB" id="C6XIF0"/>
<dbReference type="eggNOG" id="COG0456">
    <property type="taxonomic scope" value="Bacteria"/>
</dbReference>
<reference evidence="8" key="1">
    <citation type="journal article" date="2011" name="J. Bacteriol.">
        <title>Genome sequences of eight morphologically diverse alphaproteobacteria.</title>
        <authorList>
            <consortium name="US DOE Joint Genome Institute"/>
            <person name="Brown P.J."/>
            <person name="Kysela D.T."/>
            <person name="Buechlein A."/>
            <person name="Hemmerich C."/>
            <person name="Brun Y.V."/>
        </authorList>
    </citation>
    <scope>NUCLEOTIDE SEQUENCE [LARGE SCALE GENOMIC DNA]</scope>
    <source>
        <strain evidence="8">ATCC 49814 / DSM 5838 / IFAM 1418</strain>
    </source>
</reference>
<evidence type="ECO:0000313" key="8">
    <source>
        <dbReference type="Proteomes" id="UP000002745"/>
    </source>
</evidence>
<dbReference type="Proteomes" id="UP000002745">
    <property type="component" value="Chromosome"/>
</dbReference>
<dbReference type="InterPro" id="IPR016181">
    <property type="entry name" value="Acyl_CoA_acyltransferase"/>
</dbReference>
<evidence type="ECO:0000256" key="1">
    <source>
        <dbReference type="ARBA" id="ARBA00005395"/>
    </source>
</evidence>